<evidence type="ECO:0000313" key="1">
    <source>
        <dbReference type="EMBL" id="CAZ96857.1"/>
    </source>
</evidence>
<dbReference type="EMBL" id="FP476056">
    <property type="protein sequence ID" value="CAZ96857.1"/>
    <property type="molecule type" value="Genomic_DNA"/>
</dbReference>
<accession>G0L6D2</accession>
<dbReference type="InterPro" id="IPR049793">
    <property type="entry name" value="MbpA-like"/>
</dbReference>
<proteinExistence type="predicted"/>
<name>G0L6D2_ZOBGA</name>
<dbReference type="Pfam" id="PF21983">
    <property type="entry name" value="NikA-like"/>
    <property type="match status" value="1"/>
</dbReference>
<dbReference type="NCBIfam" id="NF041418">
    <property type="entry name" value="MbpA"/>
    <property type="match status" value="1"/>
</dbReference>
<organism evidence="1 2">
    <name type="scientific">Zobellia galactanivorans (strain DSM 12802 / CCUG 47099 / CIP 106680 / NCIMB 13871 / Dsij)</name>
    <dbReference type="NCBI Taxonomy" id="63186"/>
    <lineage>
        <taxon>Bacteria</taxon>
        <taxon>Pseudomonadati</taxon>
        <taxon>Bacteroidota</taxon>
        <taxon>Flavobacteriia</taxon>
        <taxon>Flavobacteriales</taxon>
        <taxon>Flavobacteriaceae</taxon>
        <taxon>Zobellia</taxon>
    </lineage>
</organism>
<reference evidence="2" key="1">
    <citation type="submission" date="2009-07" db="EMBL/GenBank/DDBJ databases">
        <title>Complete genome sequence of Zobellia galactanivorans Dsij.</title>
        <authorList>
            <consortium name="Genoscope - CEA"/>
        </authorList>
    </citation>
    <scope>NUCLEOTIDE SEQUENCE [LARGE SCALE GENOMIC DNA]</scope>
    <source>
        <strain evidence="2">DSM 12802 / CCUG 47099 / CIP 106680 / NCIMB 13871 / Dsij</strain>
    </source>
</reference>
<dbReference type="AlphaFoldDB" id="G0L6D2"/>
<evidence type="ECO:0008006" key="3">
    <source>
        <dbReference type="Google" id="ProtNLM"/>
    </source>
</evidence>
<keyword evidence="2" id="KW-1185">Reference proteome</keyword>
<dbReference type="Proteomes" id="UP000008898">
    <property type="component" value="Chromosome"/>
</dbReference>
<protein>
    <recommendedName>
        <fullName evidence="3">Mobilization protein</fullName>
    </recommendedName>
</protein>
<evidence type="ECO:0000313" key="2">
    <source>
        <dbReference type="Proteomes" id="UP000008898"/>
    </source>
</evidence>
<dbReference type="STRING" id="63186.ZOBELLIA_2707"/>
<dbReference type="InterPro" id="IPR053842">
    <property type="entry name" value="NikA-like"/>
</dbReference>
<sequence>MILSKSSRCVCWAHNLDFSPDGRKIKKEPMKKKERVVTKFRSTIYEKKLLKIRAKKSGLSLSEFCFRAAFNKEITARLTDEEIEVYKMLSTYSRNFTLIGNMYRKQNPKLTSEVYALAKEIREHLNNFKK</sequence>
<reference evidence="1 2" key="2">
    <citation type="journal article" date="2012" name="Environ. Microbiol.">
        <title>Characterization of the first alginolytic operons in a marine bacterium: from their emergence in marine Flavobacteriia to their independent transfers to marine Proteobacteria and human gut Bacteroides.</title>
        <authorList>
            <person name="Thomas F."/>
            <person name="Barbeyron T."/>
            <person name="Tonon T."/>
            <person name="Genicot S."/>
            <person name="Czjzek M."/>
            <person name="Michel G."/>
        </authorList>
    </citation>
    <scope>NUCLEOTIDE SEQUENCE [LARGE SCALE GENOMIC DNA]</scope>
    <source>
        <strain evidence="2">DSM 12802 / CCUG 47099 / CIP 106680 / NCIMB 13871 / Dsij</strain>
    </source>
</reference>
<gene>
    <name evidence="1" type="ordered locus">zobellia_2707</name>
</gene>
<dbReference type="HOGENOM" id="CLU_096411_8_0_10"/>
<dbReference type="KEGG" id="zga:ZOBELLIA_2707"/>